<comment type="caution">
    <text evidence="5">The sequence shown here is derived from an EMBL/GenBank/DDBJ whole genome shotgun (WGS) entry which is preliminary data.</text>
</comment>
<evidence type="ECO:0000256" key="2">
    <source>
        <dbReference type="ARBA" id="ARBA00023002"/>
    </source>
</evidence>
<name>A0A927EWX1_9ACTN</name>
<dbReference type="InterPro" id="IPR013154">
    <property type="entry name" value="ADH-like_N"/>
</dbReference>
<dbReference type="RefSeq" id="WP_191208438.1">
    <property type="nucleotide sequence ID" value="NZ_BAABKL010000032.1"/>
</dbReference>
<evidence type="ECO:0000256" key="1">
    <source>
        <dbReference type="ARBA" id="ARBA00022857"/>
    </source>
</evidence>
<evidence type="ECO:0000256" key="3">
    <source>
        <dbReference type="SAM" id="MobiDB-lite"/>
    </source>
</evidence>
<reference evidence="5" key="1">
    <citation type="submission" date="2020-09" db="EMBL/GenBank/DDBJ databases">
        <title>Secondary metabolite and genome analysis of marine Streptomyces chumphonensis KK1-2T.</title>
        <authorList>
            <person name="Phongsopitanun W."/>
            <person name="Kanchanasin P."/>
            <person name="Pittayakhajonwut P."/>
            <person name="Suwanborirux K."/>
            <person name="Tanasupawat S."/>
        </authorList>
    </citation>
    <scope>NUCLEOTIDE SEQUENCE</scope>
    <source>
        <strain evidence="5">KK1-2</strain>
    </source>
</reference>
<organism evidence="5 6">
    <name type="scientific">Streptomyces chumphonensis</name>
    <dbReference type="NCBI Taxonomy" id="1214925"/>
    <lineage>
        <taxon>Bacteria</taxon>
        <taxon>Bacillati</taxon>
        <taxon>Actinomycetota</taxon>
        <taxon>Actinomycetes</taxon>
        <taxon>Kitasatosporales</taxon>
        <taxon>Streptomycetaceae</taxon>
        <taxon>Streptomyces</taxon>
    </lineage>
</organism>
<keyword evidence="2" id="KW-0560">Oxidoreductase</keyword>
<accession>A0A927EWX1</accession>
<evidence type="ECO:0000259" key="4">
    <source>
        <dbReference type="SMART" id="SM00829"/>
    </source>
</evidence>
<dbReference type="Gene3D" id="3.90.180.10">
    <property type="entry name" value="Medium-chain alcohol dehydrogenases, catalytic domain"/>
    <property type="match status" value="1"/>
</dbReference>
<sequence length="342" mass="35215">MRALAFARHGDPARVLRQVDIPVPEPGPGDVRVRLTTRPVNPSDLLSVQGRYGRPARFAPRGSTSTRPKDDPALAIAGFEGAGLVDALGPRTVGPPPGARVAVAADGTWQEYLCVPATDVLPLGEGVSPDTGCQLTVNPPTAHLLLEDLALGEGGTVLLTAGSSAVGRMLVWLAGRRGLRRLAAVRRADACPGLRRSGALPLHARTAAELSARVGEATGGHGVDAALDAVGGSVGGAALACVRPGGRFVSYGLLSGDPLPVPPGELIFRGIRVSGFWLPERLEELDRTGADAVGRLRDDVRGAVVAGLPGFEVAAHYDLGEHPRALEHALRGGGTGKVLLTG</sequence>
<evidence type="ECO:0000313" key="6">
    <source>
        <dbReference type="Proteomes" id="UP000632289"/>
    </source>
</evidence>
<proteinExistence type="predicted"/>
<protein>
    <submittedName>
        <fullName evidence="5">Zinc-dependent alcohol dehydrogenase family protein</fullName>
    </submittedName>
</protein>
<dbReference type="AlphaFoldDB" id="A0A927EWX1"/>
<dbReference type="SMART" id="SM00829">
    <property type="entry name" value="PKS_ER"/>
    <property type="match status" value="1"/>
</dbReference>
<dbReference type="InterPro" id="IPR011032">
    <property type="entry name" value="GroES-like_sf"/>
</dbReference>
<dbReference type="CDD" id="cd05282">
    <property type="entry name" value="ETR_like"/>
    <property type="match status" value="1"/>
</dbReference>
<dbReference type="EMBL" id="JACXYU010000002">
    <property type="protein sequence ID" value="MBD3931128.1"/>
    <property type="molecule type" value="Genomic_DNA"/>
</dbReference>
<dbReference type="InterPro" id="IPR036291">
    <property type="entry name" value="NAD(P)-bd_dom_sf"/>
</dbReference>
<dbReference type="PANTHER" id="PTHR48106">
    <property type="entry name" value="QUINONE OXIDOREDUCTASE PIG3-RELATED"/>
    <property type="match status" value="1"/>
</dbReference>
<dbReference type="PANTHER" id="PTHR48106:SF2">
    <property type="entry name" value="ZN2+-BINDING DEHYDROGENASE"/>
    <property type="match status" value="1"/>
</dbReference>
<keyword evidence="1" id="KW-0521">NADP</keyword>
<dbReference type="InterPro" id="IPR020843">
    <property type="entry name" value="ER"/>
</dbReference>
<feature type="domain" description="Enoyl reductase (ER)" evidence="4">
    <location>
        <begin position="10"/>
        <end position="340"/>
    </location>
</feature>
<dbReference type="Pfam" id="PF08240">
    <property type="entry name" value="ADH_N"/>
    <property type="match status" value="1"/>
</dbReference>
<evidence type="ECO:0000313" key="5">
    <source>
        <dbReference type="EMBL" id="MBD3931128.1"/>
    </source>
</evidence>
<dbReference type="GO" id="GO:0070402">
    <property type="term" value="F:NADPH binding"/>
    <property type="evidence" value="ECO:0007669"/>
    <property type="project" value="TreeGrafter"/>
</dbReference>
<dbReference type="Proteomes" id="UP000632289">
    <property type="component" value="Unassembled WGS sequence"/>
</dbReference>
<gene>
    <name evidence="5" type="ORF">IF129_06080</name>
</gene>
<dbReference type="InterPro" id="IPR013149">
    <property type="entry name" value="ADH-like_C"/>
</dbReference>
<keyword evidence="6" id="KW-1185">Reference proteome</keyword>
<dbReference type="Gene3D" id="3.40.50.720">
    <property type="entry name" value="NAD(P)-binding Rossmann-like Domain"/>
    <property type="match status" value="1"/>
</dbReference>
<feature type="region of interest" description="Disordered" evidence="3">
    <location>
        <begin position="54"/>
        <end position="73"/>
    </location>
</feature>
<dbReference type="Pfam" id="PF00107">
    <property type="entry name" value="ADH_zinc_N"/>
    <property type="match status" value="1"/>
</dbReference>
<dbReference type="SUPFAM" id="SSF50129">
    <property type="entry name" value="GroES-like"/>
    <property type="match status" value="1"/>
</dbReference>
<dbReference type="GO" id="GO:0016651">
    <property type="term" value="F:oxidoreductase activity, acting on NAD(P)H"/>
    <property type="evidence" value="ECO:0007669"/>
    <property type="project" value="TreeGrafter"/>
</dbReference>
<dbReference type="SUPFAM" id="SSF51735">
    <property type="entry name" value="NAD(P)-binding Rossmann-fold domains"/>
    <property type="match status" value="1"/>
</dbReference>